<dbReference type="KEGG" id="aten:116308015"/>
<organism evidence="1 2">
    <name type="scientific">Actinia tenebrosa</name>
    <name type="common">Australian red waratah sea anemone</name>
    <dbReference type="NCBI Taxonomy" id="6105"/>
    <lineage>
        <taxon>Eukaryota</taxon>
        <taxon>Metazoa</taxon>
        <taxon>Cnidaria</taxon>
        <taxon>Anthozoa</taxon>
        <taxon>Hexacorallia</taxon>
        <taxon>Actiniaria</taxon>
        <taxon>Actiniidae</taxon>
        <taxon>Actinia</taxon>
    </lineage>
</organism>
<feature type="non-terminal residue" evidence="2">
    <location>
        <position position="119"/>
    </location>
</feature>
<dbReference type="Gene3D" id="2.30.30.140">
    <property type="match status" value="1"/>
</dbReference>
<evidence type="ECO:0000313" key="1">
    <source>
        <dbReference type="Proteomes" id="UP000515163"/>
    </source>
</evidence>
<dbReference type="AlphaFoldDB" id="A0A6P8J3P5"/>
<proteinExistence type="predicted"/>
<evidence type="ECO:0000313" key="2">
    <source>
        <dbReference type="RefSeq" id="XP_031574224.1"/>
    </source>
</evidence>
<protein>
    <submittedName>
        <fullName evidence="2">Uncharacterized protein LOC116308015</fullName>
    </submittedName>
</protein>
<dbReference type="Proteomes" id="UP000515163">
    <property type="component" value="Unplaced"/>
</dbReference>
<accession>A0A6P8J3P5</accession>
<dbReference type="InParanoid" id="A0A6P8J3P5"/>
<sequence>MASLGSPTLDCFRNGSVVQLKSKISGRTLTLEEGGHIHGNGSVGYYAGSLGPRTPVWGRWSDGTYHRGTISNVDTQVHIKFNDGDTISHDAHDQAAVVADVNPDPEVVQVGSRVIAQFR</sequence>
<dbReference type="OrthoDB" id="76557at2759"/>
<reference evidence="2" key="1">
    <citation type="submission" date="2025-08" db="UniProtKB">
        <authorList>
            <consortium name="RefSeq"/>
        </authorList>
    </citation>
    <scope>IDENTIFICATION</scope>
    <source>
        <tissue evidence="2">Tentacle</tissue>
    </source>
</reference>
<gene>
    <name evidence="2" type="primary">LOC116308015</name>
</gene>
<keyword evidence="1" id="KW-1185">Reference proteome</keyword>
<name>A0A6P8J3P5_ACTTE</name>
<dbReference type="RefSeq" id="XP_031574224.1">
    <property type="nucleotide sequence ID" value="XM_031718364.1"/>
</dbReference>
<dbReference type="GeneID" id="116308015"/>